<dbReference type="GO" id="GO:0031460">
    <property type="term" value="P:glycine betaine transport"/>
    <property type="evidence" value="ECO:0007669"/>
    <property type="project" value="TreeGrafter"/>
</dbReference>
<keyword evidence="3" id="KW-0813">Transport</keyword>
<accession>B3T012</accession>
<sequence length="719" mass="79945">MEILKKYPKSFQWLFLLIIFFGLCFAIDVPDGYKFIRSVAEYSKDPNLSSYNLFGIEVRYYGYDTLWRLPPFLGWLPIWVNDSLFFLLEDWMPIEVWDADLKETTTRPLVLQITRMISASMLFLIELIREILIGGVKTVVAFTSWDWIDANPWAELPGIPWTIVTAGAIILGYKLNGKGLAIFAAITMIYISVFGQWKPSMETLSFVLVAAPISFLLGLALGIWSYRSKRIEAALNPILNVMQTMPHYSYIVVIMVMFGIGDHAGAIATIIFATPPMVRLTLLGLRKVSPEVVQAGKMSGCNEFQLLFKVLIPTARRDILIGVNQVIMQCLAMAVIASFIGAKGLGWNLLLALNQLRIGLALEAGICISLIAVLLDKMSLAWAHKQTDYFANLNFLQRHKYGLFFVGAVIVGLIFASFGSFYFKEGFNYLYEVPHNKGISGEPFWNAGVDWIWDTFFFQLKIFNTWLIVDVLQPMRAAYLRMPIVATFVLVMGTGYIIGGIRSALVVGGFTLFIALSPWWDRALVTAYMATFGVIASGIIGVISGSLAAQNTTSTKIALGICDTLQTFPSFVYLIPVMMLFGITDTSVLIAVIIYATIPATRYTIEGLRSVPPALHDAASMSGVTRLQRLFQIDFPLAFPHIMLGINQTVVFALFMVIIGAFIGTEDLGQYIMKALSDLKGGGKALILGLCVAFIGLAVDNLIRTWANKRKKLLGLEEY</sequence>
<keyword evidence="7 8" id="KW-0472">Membrane</keyword>
<evidence type="ECO:0000259" key="9">
    <source>
        <dbReference type="PROSITE" id="PS50928"/>
    </source>
</evidence>
<keyword evidence="6 8" id="KW-1133">Transmembrane helix</keyword>
<dbReference type="GO" id="GO:0005886">
    <property type="term" value="C:plasma membrane"/>
    <property type="evidence" value="ECO:0007669"/>
    <property type="project" value="UniProtKB-SubCell"/>
</dbReference>
<feature type="domain" description="ABC transmembrane type-1" evidence="9">
    <location>
        <begin position="523"/>
        <end position="703"/>
    </location>
</feature>
<feature type="domain" description="ABC transmembrane type-1" evidence="9">
    <location>
        <begin position="200"/>
        <end position="379"/>
    </location>
</feature>
<evidence type="ECO:0000256" key="4">
    <source>
        <dbReference type="ARBA" id="ARBA00022475"/>
    </source>
</evidence>
<dbReference type="SUPFAM" id="SSF161098">
    <property type="entry name" value="MetI-like"/>
    <property type="match status" value="2"/>
</dbReference>
<gene>
    <name evidence="10" type="ORF">ALOHA_HF4000001B09ctg1g15</name>
</gene>
<dbReference type="PANTHER" id="PTHR47737:SF1">
    <property type="entry name" value="GLYCINE BETAINE_PROLINE BETAINE TRANSPORT SYSTEM PERMEASE PROTEIN PROW"/>
    <property type="match status" value="1"/>
</dbReference>
<dbReference type="EMBL" id="EU016561">
    <property type="protein sequence ID" value="ABZ05921.1"/>
    <property type="molecule type" value="Genomic_DNA"/>
</dbReference>
<organism evidence="10">
    <name type="scientific">uncultured marine microorganism HF4000_001B09</name>
    <dbReference type="NCBI Taxonomy" id="455502"/>
    <lineage>
        <taxon>unclassified sequences</taxon>
        <taxon>environmental samples</taxon>
    </lineage>
</organism>
<feature type="transmembrane region" description="Helical" evidence="8">
    <location>
        <begin position="356"/>
        <end position="375"/>
    </location>
</feature>
<feature type="transmembrane region" description="Helical" evidence="8">
    <location>
        <begin position="570"/>
        <end position="596"/>
    </location>
</feature>
<feature type="transmembrane region" description="Helical" evidence="8">
    <location>
        <begin position="527"/>
        <end position="550"/>
    </location>
</feature>
<comment type="subcellular location">
    <subcellularLocation>
        <location evidence="2">Cell membrane</location>
    </subcellularLocation>
    <subcellularLocation>
        <location evidence="1">Membrane</location>
        <topology evidence="1">Multi-pass membrane protein</topology>
    </subcellularLocation>
</comment>
<evidence type="ECO:0000256" key="3">
    <source>
        <dbReference type="ARBA" id="ARBA00022448"/>
    </source>
</evidence>
<feature type="transmembrane region" description="Helical" evidence="8">
    <location>
        <begin position="401"/>
        <end position="423"/>
    </location>
</feature>
<feature type="transmembrane region" description="Helical" evidence="8">
    <location>
        <begin position="642"/>
        <end position="665"/>
    </location>
</feature>
<evidence type="ECO:0000256" key="7">
    <source>
        <dbReference type="ARBA" id="ARBA00023136"/>
    </source>
</evidence>
<dbReference type="PROSITE" id="PS50928">
    <property type="entry name" value="ABC_TM1"/>
    <property type="match status" value="2"/>
</dbReference>
<feature type="transmembrane region" description="Helical" evidence="8">
    <location>
        <begin position="326"/>
        <end position="350"/>
    </location>
</feature>
<feature type="transmembrane region" description="Helical" evidence="8">
    <location>
        <begin position="180"/>
        <end position="197"/>
    </location>
</feature>
<feature type="transmembrane region" description="Helical" evidence="8">
    <location>
        <begin position="203"/>
        <end position="226"/>
    </location>
</feature>
<name>B3T012_9ZZZZ</name>
<dbReference type="InterPro" id="IPR035906">
    <property type="entry name" value="MetI-like_sf"/>
</dbReference>
<dbReference type="CDD" id="cd06261">
    <property type="entry name" value="TM_PBP2"/>
    <property type="match status" value="2"/>
</dbReference>
<feature type="transmembrane region" description="Helical" evidence="8">
    <location>
        <begin position="479"/>
        <end position="498"/>
    </location>
</feature>
<dbReference type="GO" id="GO:0005275">
    <property type="term" value="F:amine transmembrane transporter activity"/>
    <property type="evidence" value="ECO:0007669"/>
    <property type="project" value="TreeGrafter"/>
</dbReference>
<dbReference type="PANTHER" id="PTHR47737">
    <property type="entry name" value="GLYCINE BETAINE/PROLINE BETAINE TRANSPORT SYSTEM PERMEASE PROTEIN PROW"/>
    <property type="match status" value="1"/>
</dbReference>
<evidence type="ECO:0000256" key="1">
    <source>
        <dbReference type="ARBA" id="ARBA00004141"/>
    </source>
</evidence>
<dbReference type="GO" id="GO:0015871">
    <property type="term" value="P:choline transport"/>
    <property type="evidence" value="ECO:0007669"/>
    <property type="project" value="TreeGrafter"/>
</dbReference>
<evidence type="ECO:0000256" key="5">
    <source>
        <dbReference type="ARBA" id="ARBA00022692"/>
    </source>
</evidence>
<evidence type="ECO:0000313" key="10">
    <source>
        <dbReference type="EMBL" id="ABZ05921.1"/>
    </source>
</evidence>
<keyword evidence="4" id="KW-1003">Cell membrane</keyword>
<keyword evidence="5 8" id="KW-0812">Transmembrane</keyword>
<protein>
    <submittedName>
        <fullName evidence="10">Putative binding-protein-dependent transport system inner membrane component</fullName>
    </submittedName>
</protein>
<dbReference type="InterPro" id="IPR000515">
    <property type="entry name" value="MetI-like"/>
</dbReference>
<evidence type="ECO:0000256" key="6">
    <source>
        <dbReference type="ARBA" id="ARBA00022989"/>
    </source>
</evidence>
<feature type="transmembrane region" description="Helical" evidence="8">
    <location>
        <begin position="685"/>
        <end position="703"/>
    </location>
</feature>
<dbReference type="Gene3D" id="1.10.3720.10">
    <property type="entry name" value="MetI-like"/>
    <property type="match status" value="2"/>
</dbReference>
<dbReference type="Pfam" id="PF00528">
    <property type="entry name" value="BPD_transp_1"/>
    <property type="match status" value="2"/>
</dbReference>
<dbReference type="GO" id="GO:0015226">
    <property type="term" value="F:carnitine transmembrane transporter activity"/>
    <property type="evidence" value="ECO:0007669"/>
    <property type="project" value="TreeGrafter"/>
</dbReference>
<dbReference type="AlphaFoldDB" id="B3T012"/>
<proteinExistence type="predicted"/>
<reference evidence="10" key="1">
    <citation type="journal article" date="2008" name="ISME J.">
        <title>Genomic patterns of recombination, clonal divergence and environment in marine microbial populations.</title>
        <authorList>
            <person name="Konstantinidis K.T."/>
            <person name="Delong E.F."/>
        </authorList>
    </citation>
    <scope>NUCLEOTIDE SEQUENCE</scope>
</reference>
<evidence type="ECO:0000256" key="2">
    <source>
        <dbReference type="ARBA" id="ARBA00004236"/>
    </source>
</evidence>
<evidence type="ECO:0000256" key="8">
    <source>
        <dbReference type="SAM" id="Phobius"/>
    </source>
</evidence>